<feature type="binding site" evidence="12">
    <location>
        <position position="313"/>
    </location>
    <ligand>
        <name>L-glutamine</name>
        <dbReference type="ChEBI" id="CHEBI:58359"/>
    </ligand>
</feature>
<comment type="subunit">
    <text evidence="9">Heterodimer composed of 2 chains; the small (or glutamine) chain promotes the hydrolysis of glutamine to ammonia, which is used by the large (or ammonia) chain to synthesize carbamoyl phosphate.</text>
</comment>
<dbReference type="GO" id="GO:0005524">
    <property type="term" value="F:ATP binding"/>
    <property type="evidence" value="ECO:0007669"/>
    <property type="project" value="UniProtKB-UniRule"/>
</dbReference>
<evidence type="ECO:0000256" key="12">
    <source>
        <dbReference type="HAMAP-Rule" id="MF_01209"/>
    </source>
</evidence>
<dbReference type="InterPro" id="IPR035686">
    <property type="entry name" value="CPSase_GATase1"/>
</dbReference>
<dbReference type="EMBL" id="KX601051">
    <property type="protein sequence ID" value="APR74484.1"/>
    <property type="molecule type" value="Genomic_DNA"/>
</dbReference>
<dbReference type="Pfam" id="PF00117">
    <property type="entry name" value="GATase"/>
    <property type="match status" value="1"/>
</dbReference>
<keyword evidence="12" id="KW-0055">Arginine biosynthesis</keyword>
<dbReference type="Gene3D" id="3.40.50.880">
    <property type="match status" value="1"/>
</dbReference>
<feature type="binding site" evidence="12">
    <location>
        <position position="277"/>
    </location>
    <ligand>
        <name>L-glutamine</name>
        <dbReference type="ChEBI" id="CHEBI:58359"/>
    </ligand>
</feature>
<dbReference type="RefSeq" id="YP_009346949.1">
    <property type="nucleotide sequence ID" value="NC_033877.1"/>
</dbReference>
<proteinExistence type="inferred from homology"/>
<dbReference type="GO" id="GO:0004359">
    <property type="term" value="F:glutaminase activity"/>
    <property type="evidence" value="ECO:0007669"/>
    <property type="project" value="RHEA"/>
</dbReference>
<feature type="binding site" evidence="12">
    <location>
        <position position="244"/>
    </location>
    <ligand>
        <name>L-glutamine</name>
        <dbReference type="ChEBI" id="CHEBI:58359"/>
    </ligand>
</feature>
<reference evidence="14" key="2">
    <citation type="journal article" date="2017" name="BMC Genomics">
        <title>Complete chloroplast genome of Gracilaria firma (Gracilariaceae, Rhodophyta), with discussion on the use of chloroplast phylogenomics in the subclass Rhodymeniophycidae.</title>
        <authorList>
            <person name="Ng P.K."/>
            <person name="Lin S.M."/>
            <person name="Lim P.E."/>
            <person name="Liu L.C."/>
            <person name="Chen C.M."/>
            <person name="Pai T.W."/>
        </authorList>
    </citation>
    <scope>NUCLEOTIDE SEQUENCE</scope>
</reference>
<evidence type="ECO:0000256" key="6">
    <source>
        <dbReference type="ARBA" id="ARBA00022840"/>
    </source>
</evidence>
<dbReference type="PRINTS" id="PR00096">
    <property type="entry name" value="GATASE"/>
</dbReference>
<dbReference type="InterPro" id="IPR017926">
    <property type="entry name" value="GATASE"/>
</dbReference>
<comment type="catalytic activity">
    <reaction evidence="11 12">
        <text>L-glutamine + H2O = L-glutamate + NH4(+)</text>
        <dbReference type="Rhea" id="RHEA:15889"/>
        <dbReference type="ChEBI" id="CHEBI:15377"/>
        <dbReference type="ChEBI" id="CHEBI:28938"/>
        <dbReference type="ChEBI" id="CHEBI:29985"/>
        <dbReference type="ChEBI" id="CHEBI:58359"/>
    </reaction>
</comment>
<dbReference type="NCBIfam" id="NF009475">
    <property type="entry name" value="PRK12838.1"/>
    <property type="match status" value="1"/>
</dbReference>
<dbReference type="GO" id="GO:0004088">
    <property type="term" value="F:carbamoyl-phosphate synthase (glutamine-hydrolyzing) activity"/>
    <property type="evidence" value="ECO:0007669"/>
    <property type="project" value="UniProtKB-UniRule"/>
</dbReference>
<evidence type="ECO:0000313" key="14">
    <source>
        <dbReference type="EMBL" id="APR74484.1"/>
    </source>
</evidence>
<feature type="region of interest" description="CPSase" evidence="12">
    <location>
        <begin position="1"/>
        <end position="195"/>
    </location>
</feature>
<geneLocation type="plastid" evidence="14"/>
<keyword evidence="7 12" id="KW-0315">Glutamine amidotransferase</keyword>
<comment type="pathway">
    <text evidence="1 12">Pyrimidine metabolism; UMP biosynthesis via de novo pathway; (S)-dihydroorotate from bicarbonate: step 1/3.</text>
</comment>
<feature type="active site" evidence="12">
    <location>
        <position position="358"/>
    </location>
</feature>
<dbReference type="GeneID" id="31080775"/>
<dbReference type="InterPro" id="IPR036480">
    <property type="entry name" value="CarbP_synth_ssu_N_sf"/>
</dbReference>
<dbReference type="GO" id="GO:0006207">
    <property type="term" value="P:'de novo' pyrimidine nucleobase biosynthetic process"/>
    <property type="evidence" value="ECO:0007669"/>
    <property type="project" value="InterPro"/>
</dbReference>
<evidence type="ECO:0000256" key="2">
    <source>
        <dbReference type="ARBA" id="ARBA00005077"/>
    </source>
</evidence>
<dbReference type="AlphaFoldDB" id="A0A1P8D6Q2"/>
<dbReference type="Gene3D" id="3.50.30.20">
    <property type="entry name" value="Carbamoyl-phosphate synthase small subunit, N-terminal domain"/>
    <property type="match status" value="1"/>
</dbReference>
<evidence type="ECO:0000256" key="8">
    <source>
        <dbReference type="ARBA" id="ARBA00022975"/>
    </source>
</evidence>
<dbReference type="UniPathway" id="UPA00070">
    <property type="reaction ID" value="UER00115"/>
</dbReference>
<dbReference type="InterPro" id="IPR006274">
    <property type="entry name" value="CarbamoylP_synth_ssu"/>
</dbReference>
<evidence type="ECO:0000256" key="3">
    <source>
        <dbReference type="ARBA" id="ARBA00007800"/>
    </source>
</evidence>
<dbReference type="InterPro" id="IPR029062">
    <property type="entry name" value="Class_I_gatase-like"/>
</dbReference>
<dbReference type="Pfam" id="PF00988">
    <property type="entry name" value="CPSase_sm_chain"/>
    <property type="match status" value="1"/>
</dbReference>
<dbReference type="PANTHER" id="PTHR43418:SF7">
    <property type="entry name" value="CARBAMOYL-PHOSPHATE SYNTHASE SMALL CHAIN"/>
    <property type="match status" value="1"/>
</dbReference>
<dbReference type="SUPFAM" id="SSF52021">
    <property type="entry name" value="Carbamoyl phosphate synthetase, small subunit N-terminal domain"/>
    <property type="match status" value="1"/>
</dbReference>
<gene>
    <name evidence="12 14" type="primary">carA</name>
</gene>
<evidence type="ECO:0000256" key="9">
    <source>
        <dbReference type="ARBA" id="ARBA00044031"/>
    </source>
</evidence>
<feature type="active site" description="Nucleophile" evidence="12">
    <location>
        <position position="273"/>
    </location>
</feature>
<evidence type="ECO:0000256" key="10">
    <source>
        <dbReference type="ARBA" id="ARBA00048816"/>
    </source>
</evidence>
<comment type="function">
    <text evidence="12">Small subunit of the glutamine-dependent carbamoyl phosphate synthetase (CPSase). CPSase catalyzes the formation of carbamoyl phosphate from the ammonia moiety of glutamine, carbonate, and phosphate donated by ATP, constituting the first step of 2 biosynthetic pathways, one leading to arginine and/or urea and the other to pyrimidine nucleotides. The small subunit (glutamine amidotransferase) binds and cleaves glutamine to supply the large subunit with the substrate ammonia.</text>
</comment>
<dbReference type="PRINTS" id="PR00097">
    <property type="entry name" value="ANTSNTHASEII"/>
</dbReference>
<comment type="similarity">
    <text evidence="3 12">Belongs to the CarA family.</text>
</comment>
<protein>
    <recommendedName>
        <fullName evidence="12">Carbamoyl phosphate synthase small chain</fullName>
        <ecNumber evidence="12">6.3.5.5</ecNumber>
    </recommendedName>
    <alternativeName>
        <fullName evidence="12">Carbamoyl phosphate synthetase glutamine chain</fullName>
    </alternativeName>
</protein>
<keyword evidence="8 12" id="KW-0665">Pyrimidine biosynthesis</keyword>
<keyword evidence="12" id="KW-0028">Amino-acid biosynthesis</keyword>
<dbReference type="InterPro" id="IPR002474">
    <property type="entry name" value="CarbamoylP_synth_ssu_N"/>
</dbReference>
<dbReference type="GO" id="GO:0044205">
    <property type="term" value="P:'de novo' UMP biosynthetic process"/>
    <property type="evidence" value="ECO:0007669"/>
    <property type="project" value="UniProtKB-UniRule"/>
</dbReference>
<evidence type="ECO:0000259" key="13">
    <source>
        <dbReference type="SMART" id="SM01097"/>
    </source>
</evidence>
<feature type="binding site" evidence="12">
    <location>
        <position position="274"/>
    </location>
    <ligand>
        <name>L-glutamine</name>
        <dbReference type="ChEBI" id="CHEBI:58359"/>
    </ligand>
</feature>
<dbReference type="PROSITE" id="PS51273">
    <property type="entry name" value="GATASE_TYPE_1"/>
    <property type="match status" value="1"/>
</dbReference>
<evidence type="ECO:0000256" key="5">
    <source>
        <dbReference type="ARBA" id="ARBA00022741"/>
    </source>
</evidence>
<keyword evidence="14" id="KW-0934">Plastid</keyword>
<reference evidence="14" key="1">
    <citation type="submission" date="2016-07" db="EMBL/GenBank/DDBJ databases">
        <authorList>
            <person name="Ng P.-K."/>
            <person name="Lin S.-M."/>
        </authorList>
    </citation>
    <scope>NUCLEOTIDE SEQUENCE</scope>
</reference>
<dbReference type="GO" id="GO:0006541">
    <property type="term" value="P:glutamine metabolic process"/>
    <property type="evidence" value="ECO:0007669"/>
    <property type="project" value="InterPro"/>
</dbReference>
<evidence type="ECO:0000256" key="11">
    <source>
        <dbReference type="ARBA" id="ARBA00049285"/>
    </source>
</evidence>
<dbReference type="HAMAP" id="MF_01209">
    <property type="entry name" value="CPSase_S_chain"/>
    <property type="match status" value="1"/>
</dbReference>
<feature type="binding site" evidence="12">
    <location>
        <position position="50"/>
    </location>
    <ligand>
        <name>L-glutamine</name>
        <dbReference type="ChEBI" id="CHEBI:58359"/>
    </ligand>
</feature>
<dbReference type="InterPro" id="IPR050472">
    <property type="entry name" value="Anth_synth/Amidotransfase"/>
</dbReference>
<dbReference type="PANTHER" id="PTHR43418">
    <property type="entry name" value="MULTIFUNCTIONAL TRYPTOPHAN BIOSYNTHESIS PROTEIN-RELATED"/>
    <property type="match status" value="1"/>
</dbReference>
<keyword evidence="6 12" id="KW-0067">ATP-binding</keyword>
<sequence>MTNNRYPAILMLEDGKIYKGWSLISSTISFGEVVFNTGMTGYQEIITDTSYAEQIIVFTYPEIGNTGINYDDNESNKIHIKGIIVKNICFSPNNWRQQASFTNYIISHNIPHIFGIDTRSLTKHLRKSGSMNGCISSQYLDPDLLSLKLKNTPRIEGNDLVKQVTTNKSYEFKVYSNQYFSYLQYKTDKTYGYGLKIIVIDFGVKHNILSRLNNYGCSTYILPATTSYKEIISYNPDGILLSNGPGDPSAVIYGIKTIKQIINYTNIPIFGICMGHQIINLALEATTFKLKFGHRGLNHPSGSKQKAEITSQNHGFAVKKESLHNKTTNIIHFNLNDYTVAAIFHNTKPIFSVQYHPEASPGPHDSDYLFKYFISLTKQFKQYNNYTIPSSHQVL</sequence>
<evidence type="ECO:0000256" key="1">
    <source>
        <dbReference type="ARBA" id="ARBA00004812"/>
    </source>
</evidence>
<keyword evidence="4 12" id="KW-0436">Ligase</keyword>
<comment type="subunit">
    <text evidence="12">Composed of two chains; the small (or glutamine) chain promotes the hydrolysis of glutamine to ammonia, which is used by the large (or ammonia) chain to synthesize carbamoyl phosphate. Tetramer of heterodimers (alpha,beta)4.</text>
</comment>
<dbReference type="FunFam" id="3.50.30.20:FF:000001">
    <property type="entry name" value="Carbamoyl-phosphate synthase small chain"/>
    <property type="match status" value="1"/>
</dbReference>
<evidence type="ECO:0000256" key="4">
    <source>
        <dbReference type="ARBA" id="ARBA00022598"/>
    </source>
</evidence>
<dbReference type="EC" id="6.3.5.5" evidence="12"/>
<dbReference type="PRINTS" id="PR00099">
    <property type="entry name" value="CPSGATASE"/>
</dbReference>
<dbReference type="UniPathway" id="UPA00068">
    <property type="reaction ID" value="UER00171"/>
</dbReference>
<dbReference type="CDD" id="cd01744">
    <property type="entry name" value="GATase1_CPSase"/>
    <property type="match status" value="1"/>
</dbReference>
<dbReference type="SUPFAM" id="SSF52317">
    <property type="entry name" value="Class I glutamine amidotransferase-like"/>
    <property type="match status" value="1"/>
</dbReference>
<keyword evidence="5 12" id="KW-0547">Nucleotide-binding</keyword>
<accession>A0A1P8D6Q2</accession>
<feature type="domain" description="Carbamoyl-phosphate synthase small subunit N-terminal" evidence="13">
    <location>
        <begin position="6"/>
        <end position="136"/>
    </location>
</feature>
<comment type="pathway">
    <text evidence="2 12">Amino-acid biosynthesis; L-arginine biosynthesis; carbamoyl phosphate from bicarbonate: step 1/1.</text>
</comment>
<dbReference type="GO" id="GO:0006526">
    <property type="term" value="P:L-arginine biosynthetic process"/>
    <property type="evidence" value="ECO:0007669"/>
    <property type="project" value="UniProtKB-UniRule"/>
</dbReference>
<feature type="binding site" evidence="12">
    <location>
        <position position="315"/>
    </location>
    <ligand>
        <name>L-glutamine</name>
        <dbReference type="ChEBI" id="CHEBI:58359"/>
    </ligand>
</feature>
<feature type="active site" evidence="12">
    <location>
        <position position="356"/>
    </location>
</feature>
<evidence type="ECO:0000256" key="7">
    <source>
        <dbReference type="ARBA" id="ARBA00022962"/>
    </source>
</evidence>
<name>A0A1P8D6Q2_9FLOR</name>
<feature type="binding site" evidence="12">
    <location>
        <position position="316"/>
    </location>
    <ligand>
        <name>L-glutamine</name>
        <dbReference type="ChEBI" id="CHEBI:58359"/>
    </ligand>
</feature>
<organism evidence="14">
    <name type="scientific">Gracilaria firma</name>
    <dbReference type="NCBI Taxonomy" id="2510791"/>
    <lineage>
        <taxon>Eukaryota</taxon>
        <taxon>Rhodophyta</taxon>
        <taxon>Florideophyceae</taxon>
        <taxon>Rhodymeniophycidae</taxon>
        <taxon>Gracilariales</taxon>
        <taxon>Gracilariaceae</taxon>
        <taxon>Gracilaria</taxon>
    </lineage>
</organism>
<feature type="binding site" evidence="12">
    <location>
        <position position="246"/>
    </location>
    <ligand>
        <name>L-glutamine</name>
        <dbReference type="ChEBI" id="CHEBI:58359"/>
    </ligand>
</feature>
<dbReference type="NCBIfam" id="TIGR01368">
    <property type="entry name" value="CPSaseIIsmall"/>
    <property type="match status" value="1"/>
</dbReference>
<dbReference type="SMART" id="SM01097">
    <property type="entry name" value="CPSase_sm_chain"/>
    <property type="match status" value="1"/>
</dbReference>
<comment type="catalytic activity">
    <reaction evidence="10 12">
        <text>hydrogencarbonate + L-glutamine + 2 ATP + H2O = carbamoyl phosphate + L-glutamate + 2 ADP + phosphate + 2 H(+)</text>
        <dbReference type="Rhea" id="RHEA:18633"/>
        <dbReference type="ChEBI" id="CHEBI:15377"/>
        <dbReference type="ChEBI" id="CHEBI:15378"/>
        <dbReference type="ChEBI" id="CHEBI:17544"/>
        <dbReference type="ChEBI" id="CHEBI:29985"/>
        <dbReference type="ChEBI" id="CHEBI:30616"/>
        <dbReference type="ChEBI" id="CHEBI:43474"/>
        <dbReference type="ChEBI" id="CHEBI:58228"/>
        <dbReference type="ChEBI" id="CHEBI:58359"/>
        <dbReference type="ChEBI" id="CHEBI:456216"/>
        <dbReference type="EC" id="6.3.5.5"/>
    </reaction>
</comment>